<dbReference type="GO" id="GO:0004766">
    <property type="term" value="F:spermidine synthase activity"/>
    <property type="evidence" value="ECO:0007669"/>
    <property type="project" value="UniProtKB-UniRule"/>
</dbReference>
<dbReference type="InterPro" id="IPR001045">
    <property type="entry name" value="Spermi_synthase"/>
</dbReference>
<dbReference type="EC" id="2.5.1.16" evidence="4"/>
<dbReference type="PROSITE" id="PS51006">
    <property type="entry name" value="PABS_2"/>
    <property type="match status" value="1"/>
</dbReference>
<comment type="pathway">
    <text evidence="4">Amine and polyamine biosynthesis; spermidine biosynthesis; spermidine from putrescine: step 1/1.</text>
</comment>
<comment type="similarity">
    <text evidence="1 4 6">Belongs to the spermidine/spermine synthase family.</text>
</comment>
<dbReference type="NCBIfam" id="TIGR00417">
    <property type="entry name" value="speE"/>
    <property type="match status" value="1"/>
</dbReference>
<dbReference type="InterPro" id="IPR035246">
    <property type="entry name" value="Spermidine_synt_N"/>
</dbReference>
<dbReference type="HAMAP" id="MF_00198">
    <property type="entry name" value="Spermidine_synth"/>
    <property type="match status" value="1"/>
</dbReference>
<feature type="binding site" evidence="4">
    <location>
        <position position="32"/>
    </location>
    <ligand>
        <name>S-methyl-5'-thioadenosine</name>
        <dbReference type="ChEBI" id="CHEBI:17509"/>
    </ligand>
</feature>
<dbReference type="EMBL" id="LT838272">
    <property type="protein sequence ID" value="SMB99089.1"/>
    <property type="molecule type" value="Genomic_DNA"/>
</dbReference>
<feature type="binding site" evidence="4">
    <location>
        <position position="87"/>
    </location>
    <ligand>
        <name>spermidine</name>
        <dbReference type="ChEBI" id="CHEBI:57834"/>
    </ligand>
</feature>
<accession>A0A1W1W0E2</accession>
<keyword evidence="4 7" id="KW-0745">Spermidine biosynthesis</keyword>
<feature type="binding site" evidence="4">
    <location>
        <position position="163"/>
    </location>
    <ligand>
        <name>S-methyl-5'-thioadenosine</name>
        <dbReference type="ChEBI" id="CHEBI:17509"/>
    </ligand>
</feature>
<dbReference type="CDD" id="cd02440">
    <property type="entry name" value="AdoMet_MTases"/>
    <property type="match status" value="1"/>
</dbReference>
<evidence type="ECO:0000256" key="4">
    <source>
        <dbReference type="HAMAP-Rule" id="MF_00198"/>
    </source>
</evidence>
<evidence type="ECO:0000256" key="5">
    <source>
        <dbReference type="PROSITE-ProRule" id="PRU00354"/>
    </source>
</evidence>
<dbReference type="Proteomes" id="UP000192569">
    <property type="component" value="Chromosome I"/>
</dbReference>
<protein>
    <recommendedName>
        <fullName evidence="4">Polyamine aminopropyltransferase</fullName>
    </recommendedName>
    <alternativeName>
        <fullName evidence="4">Putrescine aminopropyltransferase</fullName>
        <shortName evidence="4">PAPT</shortName>
    </alternativeName>
    <alternativeName>
        <fullName evidence="4">Spermidine synthase</fullName>
        <shortName evidence="4">SPDS</shortName>
        <shortName evidence="4">SPDSY</shortName>
        <ecNumber evidence="4">2.5.1.16</ecNumber>
    </alternativeName>
</protein>
<dbReference type="SUPFAM" id="SSF53335">
    <property type="entry name" value="S-adenosyl-L-methionine-dependent methyltransferases"/>
    <property type="match status" value="1"/>
</dbReference>
<proteinExistence type="inferred from homology"/>
<feature type="binding site" evidence="4">
    <location>
        <begin position="156"/>
        <end position="159"/>
    </location>
    <ligand>
        <name>spermidine</name>
        <dbReference type="ChEBI" id="CHEBI:57834"/>
    </ligand>
</feature>
<dbReference type="Gene3D" id="3.40.50.150">
    <property type="entry name" value="Vaccinia Virus protein VP39"/>
    <property type="match status" value="1"/>
</dbReference>
<evidence type="ECO:0000256" key="3">
    <source>
        <dbReference type="ARBA" id="ARBA00023115"/>
    </source>
</evidence>
<dbReference type="PANTHER" id="PTHR11558">
    <property type="entry name" value="SPERMIDINE/SPERMINE SYNTHASE"/>
    <property type="match status" value="1"/>
</dbReference>
<dbReference type="InterPro" id="IPR030374">
    <property type="entry name" value="PABS"/>
</dbReference>
<reference evidence="9 10" key="1">
    <citation type="submission" date="2017-04" db="EMBL/GenBank/DDBJ databases">
        <authorList>
            <person name="Afonso C.L."/>
            <person name="Miller P.J."/>
            <person name="Scott M.A."/>
            <person name="Spackman E."/>
            <person name="Goraichik I."/>
            <person name="Dimitrov K.M."/>
            <person name="Suarez D.L."/>
            <person name="Swayne D.E."/>
        </authorList>
    </citation>
    <scope>NUCLEOTIDE SEQUENCE [LARGE SCALE GENOMIC DNA]</scope>
    <source>
        <strain evidence="9 10">ToBE</strain>
    </source>
</reference>
<gene>
    <name evidence="4" type="primary">speE</name>
    <name evidence="9" type="ORF">SAMN00808754_2738</name>
</gene>
<evidence type="ECO:0000256" key="6">
    <source>
        <dbReference type="RuleBase" id="RU003836"/>
    </source>
</evidence>
<name>A0A1W1W0E2_9FIRM</name>
<feature type="domain" description="PABS" evidence="8">
    <location>
        <begin position="3"/>
        <end position="236"/>
    </location>
</feature>
<dbReference type="InterPro" id="IPR029063">
    <property type="entry name" value="SAM-dependent_MTases_sf"/>
</dbReference>
<sequence>MQGIWVTELQTPHLALSCRVKKTLHWEKTPYQELSIVDTEAFGRMLLLDDVIQTTVKDEFVYHEMIAHVPLNTHPHPREVLVIGGGDGGAIREIIKHASVTRAVLVEIDARVVATAREYLPEIACGLDDTRVEIRFEDGIDHVRRFEAQYDVIIVDSTDPVGPAAGLFTREFYQNVFKALKPDGLFVAQTESPFFNAEFIRRVYHDIASVFPITRIYLATIPTYPGGLWTFSLGSKEYDPLAVDPARIPRLPTRYYSPEVHRAAFILPPFVQEILHSEEEKEKI</sequence>
<evidence type="ECO:0000313" key="10">
    <source>
        <dbReference type="Proteomes" id="UP000192569"/>
    </source>
</evidence>
<dbReference type="NCBIfam" id="NF002010">
    <property type="entry name" value="PRK00811.1"/>
    <property type="match status" value="1"/>
</dbReference>
<dbReference type="InterPro" id="IPR030373">
    <property type="entry name" value="PABS_CS"/>
</dbReference>
<dbReference type="PROSITE" id="PS01330">
    <property type="entry name" value="PABS_1"/>
    <property type="match status" value="1"/>
</dbReference>
<feature type="active site" description="Proton acceptor" evidence="4 5">
    <location>
        <position position="156"/>
    </location>
</feature>
<keyword evidence="3 4" id="KW-0620">Polyamine biosynthesis</keyword>
<dbReference type="UniPathway" id="UPA00248">
    <property type="reaction ID" value="UER00314"/>
</dbReference>
<dbReference type="OrthoDB" id="9793120at2"/>
<keyword evidence="2 4" id="KW-0808">Transferase</keyword>
<evidence type="ECO:0000256" key="7">
    <source>
        <dbReference type="RuleBase" id="RU003837"/>
    </source>
</evidence>
<keyword evidence="10" id="KW-1185">Reference proteome</keyword>
<dbReference type="PANTHER" id="PTHR11558:SF11">
    <property type="entry name" value="SPERMIDINE SYNTHASE"/>
    <property type="match status" value="1"/>
</dbReference>
<dbReference type="Pfam" id="PF01564">
    <property type="entry name" value="Spermine_synth"/>
    <property type="match status" value="1"/>
</dbReference>
<evidence type="ECO:0000313" key="9">
    <source>
        <dbReference type="EMBL" id="SMB99089.1"/>
    </source>
</evidence>
<dbReference type="Pfam" id="PF17284">
    <property type="entry name" value="Spermine_synt_N"/>
    <property type="match status" value="1"/>
</dbReference>
<evidence type="ECO:0000259" key="8">
    <source>
        <dbReference type="PROSITE" id="PS51006"/>
    </source>
</evidence>
<dbReference type="AlphaFoldDB" id="A0A1W1W0E2"/>
<dbReference type="InterPro" id="IPR037163">
    <property type="entry name" value="Spermidine_synt_N_sf"/>
</dbReference>
<dbReference type="Gene3D" id="2.30.140.10">
    <property type="entry name" value="Spermidine synthase, tetramerisation domain"/>
    <property type="match status" value="1"/>
</dbReference>
<dbReference type="NCBIfam" id="NF037959">
    <property type="entry name" value="MFS_SpdSyn"/>
    <property type="match status" value="1"/>
</dbReference>
<organism evidence="9 10">
    <name type="scientific">Thermanaeromonas toyohensis ToBE</name>
    <dbReference type="NCBI Taxonomy" id="698762"/>
    <lineage>
        <taxon>Bacteria</taxon>
        <taxon>Bacillati</taxon>
        <taxon>Bacillota</taxon>
        <taxon>Clostridia</taxon>
        <taxon>Neomoorellales</taxon>
        <taxon>Neomoorellaceae</taxon>
        <taxon>Thermanaeromonas</taxon>
    </lineage>
</organism>
<feature type="binding site" evidence="4">
    <location>
        <position position="63"/>
    </location>
    <ligand>
        <name>spermidine</name>
        <dbReference type="ChEBI" id="CHEBI:57834"/>
    </ligand>
</feature>
<dbReference type="GO" id="GO:0008295">
    <property type="term" value="P:spermidine biosynthetic process"/>
    <property type="evidence" value="ECO:0007669"/>
    <property type="project" value="UniProtKB-UniRule"/>
</dbReference>
<dbReference type="RefSeq" id="WP_084666443.1">
    <property type="nucleotide sequence ID" value="NZ_LT838272.1"/>
</dbReference>
<dbReference type="GO" id="GO:0005829">
    <property type="term" value="C:cytosol"/>
    <property type="evidence" value="ECO:0007669"/>
    <property type="project" value="TreeGrafter"/>
</dbReference>
<comment type="function">
    <text evidence="4">Catalyzes the irreversible transfer of a propylamine group from the amino donor S-adenosylmethioninamine (decarboxy-AdoMet) to putrescine (1,4-diaminobutane) to yield spermidine.</text>
</comment>
<comment type="subunit">
    <text evidence="4">Homodimer or homotetramer.</text>
</comment>
<feature type="binding site" evidence="4">
    <location>
        <begin position="138"/>
        <end position="139"/>
    </location>
    <ligand>
        <name>S-methyl-5'-thioadenosine</name>
        <dbReference type="ChEBI" id="CHEBI:17509"/>
    </ligand>
</feature>
<feature type="binding site" evidence="4">
    <location>
        <position position="107"/>
    </location>
    <ligand>
        <name>S-methyl-5'-thioadenosine</name>
        <dbReference type="ChEBI" id="CHEBI:17509"/>
    </ligand>
</feature>
<evidence type="ECO:0000256" key="2">
    <source>
        <dbReference type="ARBA" id="ARBA00022679"/>
    </source>
</evidence>
<dbReference type="STRING" id="698762.SAMN00808754_2738"/>
<evidence type="ECO:0000256" key="1">
    <source>
        <dbReference type="ARBA" id="ARBA00007867"/>
    </source>
</evidence>
<comment type="catalytic activity">
    <reaction evidence="4 7">
        <text>S-adenosyl 3-(methylsulfanyl)propylamine + putrescine = S-methyl-5'-thioadenosine + spermidine + H(+)</text>
        <dbReference type="Rhea" id="RHEA:12721"/>
        <dbReference type="ChEBI" id="CHEBI:15378"/>
        <dbReference type="ChEBI" id="CHEBI:17509"/>
        <dbReference type="ChEBI" id="CHEBI:57443"/>
        <dbReference type="ChEBI" id="CHEBI:57834"/>
        <dbReference type="ChEBI" id="CHEBI:326268"/>
        <dbReference type="EC" id="2.5.1.16"/>
    </reaction>
</comment>